<feature type="domain" description="Glycosyl transferase family 1" evidence="3">
    <location>
        <begin position="220"/>
        <end position="343"/>
    </location>
</feature>
<evidence type="ECO:0000259" key="3">
    <source>
        <dbReference type="Pfam" id="PF00534"/>
    </source>
</evidence>
<dbReference type="PANTHER" id="PTHR45947:SF3">
    <property type="entry name" value="SULFOQUINOVOSYL TRANSFERASE SQD2"/>
    <property type="match status" value="1"/>
</dbReference>
<reference evidence="5 6" key="1">
    <citation type="submission" date="2020-02" db="EMBL/GenBank/DDBJ databases">
        <title>Characterization of phylogenetic diversity of novel bifidobacterial species isolated in Czech ZOOs.</title>
        <authorList>
            <person name="Lugli G.A."/>
            <person name="Vera N.B."/>
            <person name="Ventura M."/>
        </authorList>
    </citation>
    <scope>NUCLEOTIDE SEQUENCE [LARGE SCALE GENOMIC DNA]</scope>
    <source>
        <strain evidence="5 6">DSM 109963</strain>
    </source>
</reference>
<dbReference type="Pfam" id="PF13439">
    <property type="entry name" value="Glyco_transf_4"/>
    <property type="match status" value="1"/>
</dbReference>
<dbReference type="InterPro" id="IPR050194">
    <property type="entry name" value="Glycosyltransferase_grp1"/>
</dbReference>
<evidence type="ECO:0000313" key="6">
    <source>
        <dbReference type="Proteomes" id="UP000553756"/>
    </source>
</evidence>
<dbReference type="InterPro" id="IPR001296">
    <property type="entry name" value="Glyco_trans_1"/>
</dbReference>
<comment type="caution">
    <text evidence="5">The sequence shown here is derived from an EMBL/GenBank/DDBJ whole genome shotgun (WGS) entry which is preliminary data.</text>
</comment>
<evidence type="ECO:0000313" key="5">
    <source>
        <dbReference type="EMBL" id="NMN02475.1"/>
    </source>
</evidence>
<feature type="domain" description="Glycosyltransferase subfamily 4-like N-terminal" evidence="4">
    <location>
        <begin position="47"/>
        <end position="211"/>
    </location>
</feature>
<keyword evidence="1" id="KW-0328">Glycosyltransferase</keyword>
<evidence type="ECO:0000256" key="2">
    <source>
        <dbReference type="ARBA" id="ARBA00022679"/>
    </source>
</evidence>
<dbReference type="Gene3D" id="3.40.50.2000">
    <property type="entry name" value="Glycogen Phosphorylase B"/>
    <property type="match status" value="2"/>
</dbReference>
<dbReference type="Pfam" id="PF00534">
    <property type="entry name" value="Glycos_transf_1"/>
    <property type="match status" value="1"/>
</dbReference>
<evidence type="ECO:0000256" key="1">
    <source>
        <dbReference type="ARBA" id="ARBA00022676"/>
    </source>
</evidence>
<dbReference type="InterPro" id="IPR028098">
    <property type="entry name" value="Glyco_trans_4-like_N"/>
</dbReference>
<dbReference type="Proteomes" id="UP000553756">
    <property type="component" value="Unassembled WGS sequence"/>
</dbReference>
<proteinExistence type="predicted"/>
<accession>A0ABX1SXC2</accession>
<evidence type="ECO:0000259" key="4">
    <source>
        <dbReference type="Pfam" id="PF13439"/>
    </source>
</evidence>
<keyword evidence="2" id="KW-0808">Transferase</keyword>
<sequence length="410" mass="45752">MQERSCISVHVWCKDIQDTWCSVELARNERKVFMQKRVLYYSEGWGFGGIETFVMNTVRCLNSQVFGFDIFCTHDWNESHDTEIAKLGGCRYVVFKGHKPGLRTRFKASTKKWRSLLREHHYDIVHINTMNGMGFAYAHIAEQEGVPVRIVHSHNTAFGSGLKLVKQIAHTAGKTVWGKSATTCLACSSEAGEYLFGKGDFQVVRNGVDIDMLRFNHEVREAYRAELGIENDTVLFGAPGRLSEAKNPLFQVGILKHLLDGGVRAKLLLVGEGPLKERIEVYASQLGIDNALIIRSATDNVAPYYWALDVFTMPSTFEGAPTTPIEAAVAGLPFICSDNVPSFGAHISGEYRLGLNDANEWAEKVVDIACLDSDFANRRQSADKFAKLGFSYKATAKMVEGIYKDSLRLC</sequence>
<dbReference type="SUPFAM" id="SSF53756">
    <property type="entry name" value="UDP-Glycosyltransferase/glycogen phosphorylase"/>
    <property type="match status" value="1"/>
</dbReference>
<organism evidence="5 6">
    <name type="scientific">Bifidobacterium panos</name>
    <dbReference type="NCBI Taxonomy" id="2675321"/>
    <lineage>
        <taxon>Bacteria</taxon>
        <taxon>Bacillati</taxon>
        <taxon>Actinomycetota</taxon>
        <taxon>Actinomycetes</taxon>
        <taxon>Bifidobacteriales</taxon>
        <taxon>Bifidobacteriaceae</taxon>
        <taxon>Bifidobacterium</taxon>
    </lineage>
</organism>
<gene>
    <name evidence="5" type="ORF">G1C94_1097</name>
</gene>
<dbReference type="EMBL" id="JAAIIJ010000021">
    <property type="protein sequence ID" value="NMN02475.1"/>
    <property type="molecule type" value="Genomic_DNA"/>
</dbReference>
<keyword evidence="6" id="KW-1185">Reference proteome</keyword>
<name>A0ABX1SXC2_9BIFI</name>
<protein>
    <submittedName>
        <fullName evidence="5">Glycosyltransferase</fullName>
    </submittedName>
</protein>
<dbReference type="PANTHER" id="PTHR45947">
    <property type="entry name" value="SULFOQUINOVOSYL TRANSFERASE SQD2"/>
    <property type="match status" value="1"/>
</dbReference>